<comment type="caution">
    <text evidence="1">The sequence shown here is derived from an EMBL/GenBank/DDBJ whole genome shotgun (WGS) entry which is preliminary data.</text>
</comment>
<name>A0ABQ5NY73_9ACTN</name>
<proteinExistence type="predicted"/>
<evidence type="ECO:0008006" key="3">
    <source>
        <dbReference type="Google" id="ProtNLM"/>
    </source>
</evidence>
<evidence type="ECO:0000313" key="1">
    <source>
        <dbReference type="EMBL" id="GLF95135.1"/>
    </source>
</evidence>
<accession>A0ABQ5NY73</accession>
<dbReference type="RefSeq" id="WP_323447202.1">
    <property type="nucleotide sequence ID" value="NZ_BSBI01000004.1"/>
</dbReference>
<keyword evidence="2" id="KW-1185">Reference proteome</keyword>
<sequence>MTTTQPPRDHGRSALGRGVSTLIPQSAALSPADRAAAALATIRTVPVHVGVLEAAVLLLKELGRTTEDETTRSIADTTAALLRAAAEQQPAEGTSPSASGRR</sequence>
<gene>
    <name evidence="1" type="ORF">SYYSPA8_12580</name>
</gene>
<dbReference type="EMBL" id="BSBI01000004">
    <property type="protein sequence ID" value="GLF95135.1"/>
    <property type="molecule type" value="Genomic_DNA"/>
</dbReference>
<reference evidence="1 2" key="1">
    <citation type="submission" date="2022-10" db="EMBL/GenBank/DDBJ databases">
        <title>Draft genome sequence of Streptomyces sp. YSPA8.</title>
        <authorList>
            <person name="Moriuchi R."/>
            <person name="Dohra H."/>
            <person name="Yamamura H."/>
            <person name="Kodani S."/>
        </authorList>
    </citation>
    <scope>NUCLEOTIDE SEQUENCE [LARGE SCALE GENOMIC DNA]</scope>
    <source>
        <strain evidence="1 2">YSPA8</strain>
    </source>
</reference>
<dbReference type="Proteomes" id="UP001291653">
    <property type="component" value="Unassembled WGS sequence"/>
</dbReference>
<evidence type="ECO:0000313" key="2">
    <source>
        <dbReference type="Proteomes" id="UP001291653"/>
    </source>
</evidence>
<protein>
    <recommendedName>
        <fullName evidence="3">ANTAR domain-containing protein</fullName>
    </recommendedName>
</protein>
<organism evidence="1 2">
    <name type="scientific">Streptomyces yaizuensis</name>
    <dbReference type="NCBI Taxonomy" id="2989713"/>
    <lineage>
        <taxon>Bacteria</taxon>
        <taxon>Bacillati</taxon>
        <taxon>Actinomycetota</taxon>
        <taxon>Actinomycetes</taxon>
        <taxon>Kitasatosporales</taxon>
        <taxon>Streptomycetaceae</taxon>
        <taxon>Streptomyces</taxon>
    </lineage>
</organism>